<dbReference type="SUPFAM" id="SSF52540">
    <property type="entry name" value="P-loop containing nucleoside triphosphate hydrolases"/>
    <property type="match status" value="2"/>
</dbReference>
<comment type="catalytic activity">
    <reaction evidence="12">
        <text>ATP + H2O + phospholipidSide 1 = ADP + phosphate + phospholipidSide 2.</text>
        <dbReference type="EC" id="7.6.2.1"/>
    </reaction>
</comment>
<comment type="subcellular location">
    <subcellularLocation>
        <location evidence="1">Membrane</location>
        <topology evidence="1">Multi-pass membrane protein</topology>
    </subcellularLocation>
</comment>
<dbReference type="InterPro" id="IPR026082">
    <property type="entry name" value="ABCA"/>
</dbReference>
<keyword evidence="10" id="KW-1015">Disulfide bond</keyword>
<evidence type="ECO:0000256" key="10">
    <source>
        <dbReference type="ARBA" id="ARBA00023157"/>
    </source>
</evidence>
<dbReference type="EC" id="7.6.2.1" evidence="2"/>
<dbReference type="GO" id="GO:0140359">
    <property type="term" value="F:ABC-type transporter activity"/>
    <property type="evidence" value="ECO:0007669"/>
    <property type="project" value="InterPro"/>
</dbReference>
<dbReference type="CDD" id="cd03263">
    <property type="entry name" value="ABC_subfamily_A"/>
    <property type="match status" value="2"/>
</dbReference>
<dbReference type="InterPro" id="IPR003439">
    <property type="entry name" value="ABC_transporter-like_ATP-bd"/>
</dbReference>
<feature type="transmembrane region" description="Helical" evidence="13">
    <location>
        <begin position="670"/>
        <end position="692"/>
    </location>
</feature>
<evidence type="ECO:0000256" key="8">
    <source>
        <dbReference type="ARBA" id="ARBA00022989"/>
    </source>
</evidence>
<keyword evidence="3" id="KW-0597">Phosphoprotein</keyword>
<feature type="transmembrane region" description="Helical" evidence="13">
    <location>
        <begin position="1543"/>
        <end position="1565"/>
    </location>
</feature>
<gene>
    <name evidence="15" type="primary">LOC127379635</name>
</gene>
<reference evidence="15" key="1">
    <citation type="submission" date="2025-08" db="UniProtKB">
        <authorList>
            <consortium name="Ensembl"/>
        </authorList>
    </citation>
    <scope>IDENTIFICATION</scope>
</reference>
<reference evidence="15" key="2">
    <citation type="submission" date="2025-09" db="UniProtKB">
        <authorList>
            <consortium name="Ensembl"/>
        </authorList>
    </citation>
    <scope>IDENTIFICATION</scope>
</reference>
<feature type="transmembrane region" description="Helical" evidence="13">
    <location>
        <begin position="1250"/>
        <end position="1272"/>
    </location>
</feature>
<dbReference type="GO" id="GO:0016020">
    <property type="term" value="C:membrane"/>
    <property type="evidence" value="ECO:0007669"/>
    <property type="project" value="UniProtKB-SubCell"/>
</dbReference>
<feature type="transmembrane region" description="Helical" evidence="13">
    <location>
        <begin position="773"/>
        <end position="796"/>
    </location>
</feature>
<feature type="transmembrane region" description="Helical" evidence="13">
    <location>
        <begin position="593"/>
        <end position="614"/>
    </location>
</feature>
<dbReference type="Ensembl" id="ENSDLAT00005064259.2">
    <property type="protein sequence ID" value="ENSDLAP00005060680.2"/>
    <property type="gene ID" value="ENSDLAG00005025425.2"/>
</dbReference>
<evidence type="ECO:0000313" key="15">
    <source>
        <dbReference type="Ensembl" id="ENSDLAP00005060680.2"/>
    </source>
</evidence>
<feature type="transmembrane region" description="Helical" evidence="13">
    <location>
        <begin position="635"/>
        <end position="658"/>
    </location>
</feature>
<feature type="transmembrane region" description="Helical" evidence="13">
    <location>
        <begin position="23"/>
        <end position="42"/>
    </location>
</feature>
<proteinExistence type="predicted"/>
<feature type="transmembrane region" description="Helical" evidence="13">
    <location>
        <begin position="1585"/>
        <end position="1610"/>
    </location>
</feature>
<dbReference type="SMART" id="SM00382">
    <property type="entry name" value="AAA"/>
    <property type="match status" value="2"/>
</dbReference>
<evidence type="ECO:0000256" key="12">
    <source>
        <dbReference type="ARBA" id="ARBA00034036"/>
    </source>
</evidence>
<keyword evidence="9 13" id="KW-0472">Membrane</keyword>
<feature type="domain" description="ABC transporter" evidence="14">
    <location>
        <begin position="1800"/>
        <end position="2029"/>
    </location>
</feature>
<organism evidence="15 16">
    <name type="scientific">Dicentrarchus labrax</name>
    <name type="common">European seabass</name>
    <name type="synonym">Morone labrax</name>
    <dbReference type="NCBI Taxonomy" id="13489"/>
    <lineage>
        <taxon>Eukaryota</taxon>
        <taxon>Metazoa</taxon>
        <taxon>Chordata</taxon>
        <taxon>Craniata</taxon>
        <taxon>Vertebrata</taxon>
        <taxon>Euteleostomi</taxon>
        <taxon>Actinopterygii</taxon>
        <taxon>Neopterygii</taxon>
        <taxon>Teleostei</taxon>
        <taxon>Neoteleostei</taxon>
        <taxon>Acanthomorphata</taxon>
        <taxon>Eupercaria</taxon>
        <taxon>Moronidae</taxon>
        <taxon>Dicentrarchus</taxon>
    </lineage>
</organism>
<evidence type="ECO:0000256" key="1">
    <source>
        <dbReference type="ARBA" id="ARBA00004141"/>
    </source>
</evidence>
<evidence type="ECO:0000256" key="4">
    <source>
        <dbReference type="ARBA" id="ARBA00022692"/>
    </source>
</evidence>
<dbReference type="FunFam" id="3.40.50.300:FF:000264">
    <property type="entry name" value="ATP-binding cassette, sub-family A (ABC1), member 1"/>
    <property type="match status" value="1"/>
</dbReference>
<sequence length="2124" mass="237339">MGLLTQFTLLLWKNFTLRKRQKVRLVVEVVWPLFLFFILVWVRSTNKPFYKGQCHYPNKAMPSAGVLPWLQGMMCNIDNPCLNYPTPGETPGQVNNFNNSIIAGMLIELQTLLVNGSILSKAQLLSDDINQWTSVLSQSNPGNVILRSILRDNETFSTHLTENLSVPTEVVQSLMNAEIKLNSVSNLRSILCEGTDLDQYVQFSSQTEREAFQNVSCSLTPQQLINTQQVLLQNLDTRKVLSEVSLSFCRPHTTNTSHNLSSLSLMRLEGILHWNSGTISLILTEVGDLSSPRQMANNKAISIMGIMGNSSDDFCQTLVDTLESTPGLRYIWSTFKPLLQGKVLYTPDTPAARLMANSTFNALAMLRELADSWDELGPRVWDFLQNTLLQNALLANPVFAAVLNQRLSGTAWTAEQLANFLYNGPPEDRPPGMPPYDWRNVYNNTSQILKLLSNFLGCLDLNKFEAAPTEGHLVSKALELLKNDTYWAGVVFENLQPNSSHPPPYVKYKIRMDIDEAERTSKVKDRSWSPGARDNSFNDLRYIWGGFAYLQDMMDHGIIRTQTSKTQPLGVFAQQMPYPCFVDDAFIQSIGGILPMFLVLAFMYTVCMTIKGLVLEKELRLKEVLRAVGIQNGALWSATFTENIVLLTVPCLLISIMVKYGKVLQYSDPSVIFVFLLVFCLATITQCFFISVFFSKANLAAACGGLIYFVLYLPHVLCYAWRDVMGFQAKVVVSLLSCVAFGYGCENFSKYEEQGIGIQWYNINKSPEEGERYTFIVSIVMMLFDAAFYWVLTWYIENVFPGQYGIPKPWYFPITASYWCGTPSVTDVDPDLLKESTVHNEHLEKPAPNMNAGVSIRNLVKIYKTGKKLAVDGLSMDFYENQITSFLGHNGAGKTTTMSILTGLFPPTSGTALINGYDIRTDMDSIRQYLGMCPQHNVLFSELTVEEHIYFYARLKGLSRDEVKIEMDQMIKDVGLPHKRKDLAKNLSGGMQRKLSVAIAFVGGSKIVILDEPTAGVDPYARRGIWELLLKYKQGRTIILSTHHMDEADILGDRIAIISHGKMRCCGSSLFLKKCFGSGYYLTLVRDGTEKMTAQHCPSRRSSLDDGIGSQTWSNNDPSDLTAVGQLVRHHIPEAVFLESIGQEITYILPYSGARNGTFALLFKELDLAMADLGLTSYGISDTTLEEIFLKVAEDTGVDAEIPSKVTIFMHIASVSGKGSTVITGWKLIRRQFLALFIKRFHYARRSRKGLIAQVVLPAVFVCLSLIFSLIVPPFTEYPSLELQPWMYGLPQTTFYSNDGPDNVEVTRVVETLVNTPGFGTRCMNGDPIPKLPCSSSGSDWMTPSVDQSITDIFLNGNWSMSNPSPSCQCSTPKRTIMLPDCAPGAGGLPPPQRIQNTTDTLFNLTGRNMTDFLVKTFERSGKTRYGGISVGGVNSQVRLTEAAIEAAFRDLKDLFSSFQDNVTDQIFPKAETLLKKLGTRDNVKVWFYNKAWHGMPSFLSAANNAILRGNLPAGQDPRQYGISVSNHPLNLTKEQATTSTDVVVSICVIFAMSFIPASFVLFLIQERVNKAKHLQFVSGVNPAVYWLANFAWDMCNYIIPCLIVIVIFLCFQQKAYVSPPNLPALILLLSLYGWSITPMMYPASFIFSVPSTAYVVLTCINLFIGINGSVATFVMELFDDDNVSRINDIVKQVLLIFPHFCLGRGLIDMAKNQAMATLFSNFGEDRFKDPLSWEMVGKNLFAMSIQGLVMFAITLLIQYKFFCKPRLISAESLSAEEEDIDVARERKRVYEGRAQNDLLRICDLTKVYPRKSTPAVDRLCVGVPAAECFGLLGINGAGKTTTFKMLTGDIPVSSGEAFLNGYSIRTEMRDVHQNLGYCPQFDAIDDLLTGKEHLEFYARLRGVPEKEVAEWGIQKLGLVKYSNKSAGTYSGGNKRKLSTAIALIGCPSVIFLDEPTTGMDPKARRFLWDCILSIIKEGRSVILTSHSMEECEALCTRMAIMVNGRFKCFGSIQHLKSRFGDGYTVIVRVGGSPPALKPVEDFVQHTFPGSILKEKHHNTLQYQLPYTQGALANIFSQFTSHQQRLGVEDYSVSQTTLDQVSIYIYIESAYRLLYDEPSADICH</sequence>
<evidence type="ECO:0000256" key="3">
    <source>
        <dbReference type="ARBA" id="ARBA00022553"/>
    </source>
</evidence>
<evidence type="ECO:0000313" key="16">
    <source>
        <dbReference type="Proteomes" id="UP000694389"/>
    </source>
</evidence>
<keyword evidence="7" id="KW-1278">Translocase</keyword>
<feature type="domain" description="ABC transporter" evidence="14">
    <location>
        <begin position="854"/>
        <end position="1085"/>
    </location>
</feature>
<evidence type="ECO:0000256" key="11">
    <source>
        <dbReference type="ARBA" id="ARBA00023180"/>
    </source>
</evidence>
<dbReference type="Pfam" id="PF23321">
    <property type="entry name" value="R1_ABCA1"/>
    <property type="match status" value="1"/>
</dbReference>
<dbReference type="InterPro" id="IPR003593">
    <property type="entry name" value="AAA+_ATPase"/>
</dbReference>
<protein>
    <recommendedName>
        <fullName evidence="2">P-type phospholipid transporter</fullName>
        <ecNumber evidence="2">7.6.2.1</ecNumber>
    </recommendedName>
</protein>
<dbReference type="Gene3D" id="3.40.50.300">
    <property type="entry name" value="P-loop containing nucleotide triphosphate hydrolases"/>
    <property type="match status" value="2"/>
</dbReference>
<dbReference type="FunFam" id="3.40.50.300:FF:000232">
    <property type="entry name" value="ATP-binding cassette, sub-family A (ABC1), member 1"/>
    <property type="match status" value="1"/>
</dbReference>
<evidence type="ECO:0000259" key="14">
    <source>
        <dbReference type="PROSITE" id="PS50893"/>
    </source>
</evidence>
<dbReference type="Proteomes" id="UP000694389">
    <property type="component" value="Unassembled WGS sequence"/>
</dbReference>
<evidence type="ECO:0000256" key="7">
    <source>
        <dbReference type="ARBA" id="ARBA00022967"/>
    </source>
</evidence>
<dbReference type="PROSITE" id="PS50893">
    <property type="entry name" value="ABC_TRANSPORTER_2"/>
    <property type="match status" value="2"/>
</dbReference>
<dbReference type="GO" id="GO:0005524">
    <property type="term" value="F:ATP binding"/>
    <property type="evidence" value="ECO:0007669"/>
    <property type="project" value="UniProtKB-KW"/>
</dbReference>
<keyword evidence="11" id="KW-0325">Glycoprotein</keyword>
<accession>A0A8C4IQY9</accession>
<dbReference type="InterPro" id="IPR027417">
    <property type="entry name" value="P-loop_NTPase"/>
</dbReference>
<evidence type="ECO:0000256" key="2">
    <source>
        <dbReference type="ARBA" id="ARBA00012189"/>
    </source>
</evidence>
<keyword evidence="8 13" id="KW-1133">Transmembrane helix</keyword>
<dbReference type="PROSITE" id="PS00211">
    <property type="entry name" value="ABC_TRANSPORTER_1"/>
    <property type="match status" value="1"/>
</dbReference>
<dbReference type="GO" id="GO:0016887">
    <property type="term" value="F:ATP hydrolysis activity"/>
    <property type="evidence" value="ECO:0007669"/>
    <property type="project" value="InterPro"/>
</dbReference>
<name>A0A8C4IQY9_DICLA</name>
<feature type="transmembrane region" description="Helical" evidence="13">
    <location>
        <begin position="1654"/>
        <end position="1676"/>
    </location>
</feature>
<dbReference type="Pfam" id="PF12698">
    <property type="entry name" value="ABC2_membrane_3"/>
    <property type="match status" value="2"/>
</dbReference>
<keyword evidence="6" id="KW-0067">ATP-binding</keyword>
<keyword evidence="5" id="KW-0547">Nucleotide-binding</keyword>
<feature type="transmembrane region" description="Helical" evidence="13">
    <location>
        <begin position="699"/>
        <end position="721"/>
    </location>
</feature>
<keyword evidence="16" id="KW-1185">Reference proteome</keyword>
<dbReference type="PANTHER" id="PTHR19229:SF234">
    <property type="entry name" value="ATP-BINDING CASSETTE SUB-FAMILY A MEMBER 1-LIKE"/>
    <property type="match status" value="1"/>
</dbReference>
<dbReference type="InterPro" id="IPR056264">
    <property type="entry name" value="R2_ABCA1-4-like"/>
</dbReference>
<dbReference type="GO" id="GO:0005548">
    <property type="term" value="F:phospholipid transporter activity"/>
    <property type="evidence" value="ECO:0007669"/>
    <property type="project" value="UniProtKB-ARBA"/>
</dbReference>
<keyword evidence="4 13" id="KW-0812">Transmembrane</keyword>
<feature type="transmembrane region" description="Helical" evidence="13">
    <location>
        <begin position="1622"/>
        <end position="1642"/>
    </location>
</feature>
<evidence type="ECO:0000256" key="9">
    <source>
        <dbReference type="ARBA" id="ARBA00023136"/>
    </source>
</evidence>
<evidence type="ECO:0000256" key="13">
    <source>
        <dbReference type="SAM" id="Phobius"/>
    </source>
</evidence>
<dbReference type="InterPro" id="IPR013525">
    <property type="entry name" value="ABC2_TM"/>
</dbReference>
<dbReference type="GeneTree" id="ENSGT00940000154658"/>
<evidence type="ECO:0000256" key="5">
    <source>
        <dbReference type="ARBA" id="ARBA00022741"/>
    </source>
</evidence>
<dbReference type="InterPro" id="IPR017871">
    <property type="entry name" value="ABC_transporter-like_CS"/>
</dbReference>
<evidence type="ECO:0000256" key="6">
    <source>
        <dbReference type="ARBA" id="ARBA00022840"/>
    </source>
</evidence>
<dbReference type="Pfam" id="PF00005">
    <property type="entry name" value="ABC_tran"/>
    <property type="match status" value="2"/>
</dbReference>
<dbReference type="GO" id="GO:0140326">
    <property type="term" value="F:ATPase-coupled intramembrane lipid transporter activity"/>
    <property type="evidence" value="ECO:0007669"/>
    <property type="project" value="UniProtKB-EC"/>
</dbReference>
<feature type="transmembrane region" description="Helical" evidence="13">
    <location>
        <begin position="1741"/>
        <end position="1760"/>
    </location>
</feature>
<feature type="transmembrane region" description="Helical" evidence="13">
    <location>
        <begin position="727"/>
        <end position="745"/>
    </location>
</feature>
<dbReference type="PANTHER" id="PTHR19229">
    <property type="entry name" value="ATP-BINDING CASSETTE TRANSPORTER SUBFAMILY A ABCA"/>
    <property type="match status" value="1"/>
</dbReference>